<evidence type="ECO:0000313" key="2">
    <source>
        <dbReference type="EMBL" id="QKX57271.1"/>
    </source>
</evidence>
<proteinExistence type="predicted"/>
<name>A0A7H8QUT2_TALRU</name>
<organism evidence="2 3">
    <name type="scientific">Talaromyces rugulosus</name>
    <name type="common">Penicillium rugulosum</name>
    <dbReference type="NCBI Taxonomy" id="121627"/>
    <lineage>
        <taxon>Eukaryota</taxon>
        <taxon>Fungi</taxon>
        <taxon>Dikarya</taxon>
        <taxon>Ascomycota</taxon>
        <taxon>Pezizomycotina</taxon>
        <taxon>Eurotiomycetes</taxon>
        <taxon>Eurotiomycetidae</taxon>
        <taxon>Eurotiales</taxon>
        <taxon>Trichocomaceae</taxon>
        <taxon>Talaromyces</taxon>
        <taxon>Talaromyces sect. Islandici</taxon>
    </lineage>
</organism>
<feature type="compositionally biased region" description="Acidic residues" evidence="1">
    <location>
        <begin position="315"/>
        <end position="335"/>
    </location>
</feature>
<protein>
    <submittedName>
        <fullName evidence="2">Uncharacterized protein</fullName>
    </submittedName>
</protein>
<feature type="compositionally biased region" description="Acidic residues" evidence="1">
    <location>
        <begin position="253"/>
        <end position="265"/>
    </location>
</feature>
<keyword evidence="3" id="KW-1185">Reference proteome</keyword>
<feature type="compositionally biased region" description="Polar residues" evidence="1">
    <location>
        <begin position="59"/>
        <end position="69"/>
    </location>
</feature>
<evidence type="ECO:0000313" key="3">
    <source>
        <dbReference type="Proteomes" id="UP000509510"/>
    </source>
</evidence>
<reference evidence="3" key="1">
    <citation type="submission" date="2020-06" db="EMBL/GenBank/DDBJ databases">
        <title>A chromosome-scale genome assembly of Talaromyces rugulosus W13939.</title>
        <authorList>
            <person name="Wang B."/>
            <person name="Guo L."/>
            <person name="Ye K."/>
            <person name="Wang L."/>
        </authorList>
    </citation>
    <scope>NUCLEOTIDE SEQUENCE [LARGE SCALE GENOMIC DNA]</scope>
    <source>
        <strain evidence="3">W13939</strain>
    </source>
</reference>
<feature type="region of interest" description="Disordered" evidence="1">
    <location>
        <begin position="251"/>
        <end position="272"/>
    </location>
</feature>
<dbReference type="OrthoDB" id="5398515at2759"/>
<dbReference type="AlphaFoldDB" id="A0A7H8QUT2"/>
<dbReference type="RefSeq" id="XP_035343449.1">
    <property type="nucleotide sequence ID" value="XM_035487556.1"/>
</dbReference>
<feature type="region of interest" description="Disordered" evidence="1">
    <location>
        <begin position="1"/>
        <end position="127"/>
    </location>
</feature>
<dbReference type="GeneID" id="55991881"/>
<sequence length="422" mass="46090">MATTPPPGLLREPHAPRHGTGYDSYDPYPARQSERIARQKLSARNATPPPSSPKKDGRQNNLGTLSPPRTRSPRKVVRGRALLADDLSQSGSSQTAAASPSKHSRATLLPPDSTLLPTPVKTPNGNKKSYADLGIVARSLFPTTSSTRAKKIKNPTGFSLGSFDEGSDGNRNTIEIFTDIRNRIPAVNNNPDNIFTAKSEITMPASTEPVMPKRRKLTSSATPELAPKDAVKRDDGMLYTFRGKKLFRKFDEKDEEKEESDDDGDLGLFANRPDLLDSSVNLSVPRVTRSAIRGRVLFPSNEKVKSEELPPPTNNDDEEATTDIDEQVEPVDSDDAVASSEDTAENLPPKRALRSRRLSDGEMIAPHLAAIAETQKKGKRGSPFDIWKRKKQSPTEASIPKKREADDSPATSAPATKKTRGN</sequence>
<dbReference type="EMBL" id="CP055899">
    <property type="protein sequence ID" value="QKX57271.1"/>
    <property type="molecule type" value="Genomic_DNA"/>
</dbReference>
<feature type="region of interest" description="Disordered" evidence="1">
    <location>
        <begin position="302"/>
        <end position="422"/>
    </location>
</feature>
<accession>A0A7H8QUT2</accession>
<evidence type="ECO:0000256" key="1">
    <source>
        <dbReference type="SAM" id="MobiDB-lite"/>
    </source>
</evidence>
<dbReference type="KEGG" id="trg:TRUGW13939_04380"/>
<dbReference type="Proteomes" id="UP000509510">
    <property type="component" value="Chromosome II"/>
</dbReference>
<gene>
    <name evidence="2" type="ORF">TRUGW13939_04380</name>
</gene>
<feature type="compositionally biased region" description="Low complexity" evidence="1">
    <location>
        <begin position="88"/>
        <end position="119"/>
    </location>
</feature>